<evidence type="ECO:0000313" key="2">
    <source>
        <dbReference type="EMBL" id="RZB38894.1"/>
    </source>
</evidence>
<organism evidence="2 3">
    <name type="scientific">Asbolus verrucosus</name>
    <name type="common">Desert ironclad beetle</name>
    <dbReference type="NCBI Taxonomy" id="1661398"/>
    <lineage>
        <taxon>Eukaryota</taxon>
        <taxon>Metazoa</taxon>
        <taxon>Ecdysozoa</taxon>
        <taxon>Arthropoda</taxon>
        <taxon>Hexapoda</taxon>
        <taxon>Insecta</taxon>
        <taxon>Pterygota</taxon>
        <taxon>Neoptera</taxon>
        <taxon>Endopterygota</taxon>
        <taxon>Coleoptera</taxon>
        <taxon>Polyphaga</taxon>
        <taxon>Cucujiformia</taxon>
        <taxon>Tenebrionidae</taxon>
        <taxon>Pimeliinae</taxon>
        <taxon>Asbolus</taxon>
    </lineage>
</organism>
<reference evidence="2 3" key="1">
    <citation type="submission" date="2017-03" db="EMBL/GenBank/DDBJ databases">
        <title>Genome of the blue death feigning beetle - Asbolus verrucosus.</title>
        <authorList>
            <person name="Rider S.D."/>
        </authorList>
    </citation>
    <scope>NUCLEOTIDE SEQUENCE [LARGE SCALE GENOMIC DNA]</scope>
    <source>
        <strain evidence="2">Butters</strain>
        <tissue evidence="2">Head and leg muscle</tissue>
    </source>
</reference>
<dbReference type="EMBL" id="QDEB01132787">
    <property type="protein sequence ID" value="RZB38894.1"/>
    <property type="molecule type" value="Genomic_DNA"/>
</dbReference>
<accession>A0A482V452</accession>
<name>A0A482V452_ASBVE</name>
<dbReference type="Proteomes" id="UP000292052">
    <property type="component" value="Unassembled WGS sequence"/>
</dbReference>
<sequence length="188" mass="20889">MFFCGPEKEAKKRVERLGDLKQLVEAIENKMLVPCSLVCCPVCCPPCLQDVVKEAPTPPQPPDTMVCYKIEKKEKRKASRNTKKQEQPKRTKRAKSRELRGGILYGGCDCEKRYGLQDDCPRTGCHGSPECLTKPDPICGPSEFSNGKHLGKKFGIDHKVVDVVASGGQAQEDDCTVHYNCYPATIKC</sequence>
<dbReference type="AlphaFoldDB" id="A0A482V452"/>
<evidence type="ECO:0000256" key="1">
    <source>
        <dbReference type="SAM" id="MobiDB-lite"/>
    </source>
</evidence>
<evidence type="ECO:0000313" key="3">
    <source>
        <dbReference type="Proteomes" id="UP000292052"/>
    </source>
</evidence>
<feature type="region of interest" description="Disordered" evidence="1">
    <location>
        <begin position="74"/>
        <end position="96"/>
    </location>
</feature>
<gene>
    <name evidence="2" type="ORF">BDFB_012173</name>
</gene>
<keyword evidence="3" id="KW-1185">Reference proteome</keyword>
<comment type="caution">
    <text evidence="2">The sequence shown here is derived from an EMBL/GenBank/DDBJ whole genome shotgun (WGS) entry which is preliminary data.</text>
</comment>
<protein>
    <submittedName>
        <fullName evidence="2">Uncharacterized protein</fullName>
    </submittedName>
</protein>
<dbReference type="STRING" id="1661398.A0A482V452"/>
<proteinExistence type="predicted"/>
<dbReference type="OrthoDB" id="6611808at2759"/>